<dbReference type="CDD" id="cd00156">
    <property type="entry name" value="REC"/>
    <property type="match status" value="1"/>
</dbReference>
<evidence type="ECO:0000256" key="2">
    <source>
        <dbReference type="ARBA" id="ARBA00012438"/>
    </source>
</evidence>
<evidence type="ECO:0000256" key="3">
    <source>
        <dbReference type="ARBA" id="ARBA00022553"/>
    </source>
</evidence>
<dbReference type="EC" id="2.7.13.3" evidence="2"/>
<proteinExistence type="predicted"/>
<evidence type="ECO:0000313" key="9">
    <source>
        <dbReference type="EMBL" id="SCY67135.1"/>
    </source>
</evidence>
<keyword evidence="3 6" id="KW-0597">Phosphoprotein</keyword>
<comment type="catalytic activity">
    <reaction evidence="1">
        <text>ATP + protein L-histidine = ADP + protein N-phospho-L-histidine.</text>
        <dbReference type="EC" id="2.7.13.3"/>
    </reaction>
</comment>
<evidence type="ECO:0000259" key="8">
    <source>
        <dbReference type="PROSITE" id="PS50110"/>
    </source>
</evidence>
<feature type="modified residue" description="4-aspartylphosphate" evidence="6">
    <location>
        <position position="691"/>
    </location>
</feature>
<dbReference type="AlphaFoldDB" id="A0A1G5HTG2"/>
<reference evidence="9 10" key="1">
    <citation type="submission" date="2016-10" db="EMBL/GenBank/DDBJ databases">
        <authorList>
            <person name="de Groot N.N."/>
        </authorList>
    </citation>
    <scope>NUCLEOTIDE SEQUENCE [LARGE SCALE GENOMIC DNA]</scope>
    <source>
        <strain evidence="9 10">CGMCC 1.8925</strain>
    </source>
</reference>
<dbReference type="Pfam" id="PF12860">
    <property type="entry name" value="PAS_7"/>
    <property type="match status" value="2"/>
</dbReference>
<dbReference type="GO" id="GO:0000155">
    <property type="term" value="F:phosphorelay sensor kinase activity"/>
    <property type="evidence" value="ECO:0007669"/>
    <property type="project" value="InterPro"/>
</dbReference>
<dbReference type="Gene3D" id="3.30.565.10">
    <property type="entry name" value="Histidine kinase-like ATPase, C-terminal domain"/>
    <property type="match status" value="1"/>
</dbReference>
<dbReference type="InterPro" id="IPR035965">
    <property type="entry name" value="PAS-like_dom_sf"/>
</dbReference>
<keyword evidence="4" id="KW-0808">Transferase</keyword>
<dbReference type="SMART" id="SM00448">
    <property type="entry name" value="REC"/>
    <property type="match status" value="1"/>
</dbReference>
<dbReference type="PROSITE" id="PS50110">
    <property type="entry name" value="RESPONSE_REGULATORY"/>
    <property type="match status" value="1"/>
</dbReference>
<dbReference type="EMBL" id="FMVT01000007">
    <property type="protein sequence ID" value="SCY67135.1"/>
    <property type="molecule type" value="Genomic_DNA"/>
</dbReference>
<evidence type="ECO:0000256" key="6">
    <source>
        <dbReference type="PROSITE-ProRule" id="PRU00169"/>
    </source>
</evidence>
<dbReference type="Gene3D" id="3.40.50.2300">
    <property type="match status" value="1"/>
</dbReference>
<dbReference type="PROSITE" id="PS50109">
    <property type="entry name" value="HIS_KIN"/>
    <property type="match status" value="1"/>
</dbReference>
<sequence length="761" mass="83059">MTDIPPPRPELPADIERMLSASDDPARRHDKLVAIAQSLIRQIEEPPEDHGVGYAQFQRAAVLEDEVRARTQDLEHALDLLNASNARLSEAYHEKDVARRNLASAIEAVQEGFAFFDASDVLVMCNSRFNALLPDIVGRLRPGLQFEEYLTIAASSRHLVLPEAMTREAWIEMRRRRHRERNFIATQAMADGRLVQVSEQRTADGGTAILQTEVTELIRAERAERGRMLDGQAAILQATLEHLTLGVCLFDSGLRLLGWNSNLSQMLALPVTRLRRGMHFDEIFHQLRTQFAFPALQGANQMSDWVRSVRRKRPFSVEVRGEGGSGAGGAGEGGRTLAIFAQEIPEGGFVLSIDDITDHKRALQSVSRANEMLETRVAARTLELEDALARAERANSSRARFVAAVGHDLMQPLSAATLYVGSLFEEITQPGPRGKLDKIQRSLDSVSGLIEALLDISRLEAGEAALTVEPIALAPVFEQLREEFTPVAEQKGLSLVFRPVRATVLSDRNYLRRILQNLISNAIRYTDRGRVLVAARKRRGGLLIEVRDTGRGIAAENHEVIFAEFKRLDAKASAAEGLGLGLAIVERAAALLGHHLSLRSAPGRGSTFAVEVATTLDVTGEGRAGPAVTRPDEGGDLELTALIVENDTEMALALSQLMEQWGVNVLNVASGEEAVALLHETGVEPEICLVDYQLGAGMDGLSCIAEMRRLLPGGGSHCLMTADRSDALQAEAGQLGVAVLTKPILPATLVQVVMSGRRLTR</sequence>
<dbReference type="CDD" id="cd00075">
    <property type="entry name" value="HATPase"/>
    <property type="match status" value="1"/>
</dbReference>
<name>A0A1G5HTG2_9RHOB</name>
<dbReference type="InterPro" id="IPR036097">
    <property type="entry name" value="HisK_dim/P_sf"/>
</dbReference>
<dbReference type="PANTHER" id="PTHR43047:SF9">
    <property type="entry name" value="HISTIDINE KINASE"/>
    <property type="match status" value="1"/>
</dbReference>
<dbReference type="Pfam" id="PF02518">
    <property type="entry name" value="HATPase_c"/>
    <property type="match status" value="1"/>
</dbReference>
<dbReference type="SMART" id="SM00388">
    <property type="entry name" value="HisKA"/>
    <property type="match status" value="1"/>
</dbReference>
<dbReference type="InterPro" id="IPR004358">
    <property type="entry name" value="Sig_transdc_His_kin-like_C"/>
</dbReference>
<dbReference type="InterPro" id="IPR005467">
    <property type="entry name" value="His_kinase_dom"/>
</dbReference>
<dbReference type="Gene3D" id="3.30.450.20">
    <property type="entry name" value="PAS domain"/>
    <property type="match status" value="1"/>
</dbReference>
<dbReference type="SUPFAM" id="SSF52172">
    <property type="entry name" value="CheY-like"/>
    <property type="match status" value="1"/>
</dbReference>
<dbReference type="STRING" id="336292.SAMN05660710_02302"/>
<dbReference type="Gene3D" id="1.10.287.130">
    <property type="match status" value="1"/>
</dbReference>
<accession>A0A1G5HTG2</accession>
<dbReference type="PANTHER" id="PTHR43047">
    <property type="entry name" value="TWO-COMPONENT HISTIDINE PROTEIN KINASE"/>
    <property type="match status" value="1"/>
</dbReference>
<dbReference type="RefSeq" id="WP_245686637.1">
    <property type="nucleotide sequence ID" value="NZ_FMVT01000007.1"/>
</dbReference>
<keyword evidence="10" id="KW-1185">Reference proteome</keyword>
<gene>
    <name evidence="9" type="ORF">SAMN05660710_02302</name>
</gene>
<feature type="domain" description="Response regulatory" evidence="8">
    <location>
        <begin position="640"/>
        <end position="757"/>
    </location>
</feature>
<evidence type="ECO:0000256" key="5">
    <source>
        <dbReference type="ARBA" id="ARBA00022777"/>
    </source>
</evidence>
<evidence type="ECO:0000313" key="10">
    <source>
        <dbReference type="Proteomes" id="UP000199502"/>
    </source>
</evidence>
<dbReference type="Proteomes" id="UP000199502">
    <property type="component" value="Unassembled WGS sequence"/>
</dbReference>
<dbReference type="InterPro" id="IPR003594">
    <property type="entry name" value="HATPase_dom"/>
</dbReference>
<dbReference type="Pfam" id="PF00072">
    <property type="entry name" value="Response_reg"/>
    <property type="match status" value="1"/>
</dbReference>
<evidence type="ECO:0000256" key="4">
    <source>
        <dbReference type="ARBA" id="ARBA00022679"/>
    </source>
</evidence>
<dbReference type="InterPro" id="IPR003661">
    <property type="entry name" value="HisK_dim/P_dom"/>
</dbReference>
<feature type="domain" description="Histidine kinase" evidence="7">
    <location>
        <begin position="404"/>
        <end position="616"/>
    </location>
</feature>
<dbReference type="InterPro" id="IPR011006">
    <property type="entry name" value="CheY-like_superfamily"/>
</dbReference>
<keyword evidence="5 9" id="KW-0418">Kinase</keyword>
<dbReference type="FunFam" id="3.30.565.10:FF:000049">
    <property type="entry name" value="Two-component sensor histidine kinase"/>
    <property type="match status" value="1"/>
</dbReference>
<dbReference type="CDD" id="cd00082">
    <property type="entry name" value="HisKA"/>
    <property type="match status" value="1"/>
</dbReference>
<dbReference type="SUPFAM" id="SSF47384">
    <property type="entry name" value="Homodimeric domain of signal transducing histidine kinase"/>
    <property type="match status" value="1"/>
</dbReference>
<dbReference type="SUPFAM" id="SSF55785">
    <property type="entry name" value="PYP-like sensor domain (PAS domain)"/>
    <property type="match status" value="1"/>
</dbReference>
<evidence type="ECO:0000256" key="1">
    <source>
        <dbReference type="ARBA" id="ARBA00000085"/>
    </source>
</evidence>
<dbReference type="PRINTS" id="PR00344">
    <property type="entry name" value="BCTRLSENSOR"/>
</dbReference>
<dbReference type="SUPFAM" id="SSF55874">
    <property type="entry name" value="ATPase domain of HSP90 chaperone/DNA topoisomerase II/histidine kinase"/>
    <property type="match status" value="1"/>
</dbReference>
<dbReference type="Pfam" id="PF00512">
    <property type="entry name" value="HisKA"/>
    <property type="match status" value="1"/>
</dbReference>
<dbReference type="InterPro" id="IPR001789">
    <property type="entry name" value="Sig_transdc_resp-reg_receiver"/>
</dbReference>
<dbReference type="GO" id="GO:0005886">
    <property type="term" value="C:plasma membrane"/>
    <property type="evidence" value="ECO:0007669"/>
    <property type="project" value="TreeGrafter"/>
</dbReference>
<dbReference type="GO" id="GO:0009927">
    <property type="term" value="F:histidine phosphotransfer kinase activity"/>
    <property type="evidence" value="ECO:0007669"/>
    <property type="project" value="TreeGrafter"/>
</dbReference>
<dbReference type="SMART" id="SM00387">
    <property type="entry name" value="HATPase_c"/>
    <property type="match status" value="1"/>
</dbReference>
<organism evidence="9 10">
    <name type="scientific">Paracoccus tibetensis</name>
    <dbReference type="NCBI Taxonomy" id="336292"/>
    <lineage>
        <taxon>Bacteria</taxon>
        <taxon>Pseudomonadati</taxon>
        <taxon>Pseudomonadota</taxon>
        <taxon>Alphaproteobacteria</taxon>
        <taxon>Rhodobacterales</taxon>
        <taxon>Paracoccaceae</taxon>
        <taxon>Paracoccus</taxon>
    </lineage>
</organism>
<dbReference type="InterPro" id="IPR036890">
    <property type="entry name" value="HATPase_C_sf"/>
</dbReference>
<protein>
    <recommendedName>
        <fullName evidence="2">histidine kinase</fullName>
        <ecNumber evidence="2">2.7.13.3</ecNumber>
    </recommendedName>
</protein>
<evidence type="ECO:0000259" key="7">
    <source>
        <dbReference type="PROSITE" id="PS50109"/>
    </source>
</evidence>